<dbReference type="PROSITE" id="PS00893">
    <property type="entry name" value="NUDIX_BOX"/>
    <property type="match status" value="1"/>
</dbReference>
<dbReference type="CDD" id="cd03673">
    <property type="entry name" value="NUDIX_Ap6A_hydrolase"/>
    <property type="match status" value="1"/>
</dbReference>
<dbReference type="AlphaFoldDB" id="E3J1N2"/>
<dbReference type="InParanoid" id="E3J1N2"/>
<dbReference type="KEGG" id="fri:FraEuI1c_3693"/>
<dbReference type="InterPro" id="IPR015797">
    <property type="entry name" value="NUDIX_hydrolase-like_dom_sf"/>
</dbReference>
<gene>
    <name evidence="3" type="ordered locus">FraEuI1c_3693</name>
</gene>
<dbReference type="GO" id="GO:0006754">
    <property type="term" value="P:ATP biosynthetic process"/>
    <property type="evidence" value="ECO:0007669"/>
    <property type="project" value="TreeGrafter"/>
</dbReference>
<evidence type="ECO:0000259" key="2">
    <source>
        <dbReference type="PROSITE" id="PS51462"/>
    </source>
</evidence>
<evidence type="ECO:0000313" key="4">
    <source>
        <dbReference type="Proteomes" id="UP000002484"/>
    </source>
</evidence>
<protein>
    <submittedName>
        <fullName evidence="3">NUDIX hydrolase</fullName>
    </submittedName>
</protein>
<dbReference type="PROSITE" id="PS51462">
    <property type="entry name" value="NUDIX"/>
    <property type="match status" value="1"/>
</dbReference>
<dbReference type="GO" id="GO:0006167">
    <property type="term" value="P:AMP biosynthetic process"/>
    <property type="evidence" value="ECO:0007669"/>
    <property type="project" value="TreeGrafter"/>
</dbReference>
<dbReference type="RefSeq" id="WP_013424818.1">
    <property type="nucleotide sequence ID" value="NC_014666.1"/>
</dbReference>
<dbReference type="InterPro" id="IPR000086">
    <property type="entry name" value="NUDIX_hydrolase_dom"/>
</dbReference>
<keyword evidence="4" id="KW-1185">Reference proteome</keyword>
<sequence length="163" mass="17202">MGEAPENEAGADGAEVRAAGGVVWRPAAGGGVEIVLVHRPRYDDWSLPKGKVDGDETWLAAAVREVDEETGLAVEVGVLLGDVTYPVRRHGSADSPPATKVVRYWALRVTGGAFTPNDEVDELRWLPPEQAAGLLSYDLDRDVVDRFLARGSGAVEEGPGGGA</sequence>
<organism evidence="3 4">
    <name type="scientific">Pseudofrankia inefficax (strain DSM 45817 / CECT 9037 / DDB 130130 / EuI1c)</name>
    <name type="common">Frankia inefficax</name>
    <dbReference type="NCBI Taxonomy" id="298654"/>
    <lineage>
        <taxon>Bacteria</taxon>
        <taxon>Bacillati</taxon>
        <taxon>Actinomycetota</taxon>
        <taxon>Actinomycetes</taxon>
        <taxon>Frankiales</taxon>
        <taxon>Frankiaceae</taxon>
        <taxon>Pseudofrankia</taxon>
    </lineage>
</organism>
<dbReference type="GO" id="GO:0004081">
    <property type="term" value="F:bis(5'-nucleosyl)-tetraphosphatase (asymmetrical) activity"/>
    <property type="evidence" value="ECO:0007669"/>
    <property type="project" value="TreeGrafter"/>
</dbReference>
<dbReference type="HOGENOM" id="CLU_037162_14_2_11"/>
<name>E3J1N2_PSEI1</name>
<dbReference type="PANTHER" id="PTHR21340">
    <property type="entry name" value="DIADENOSINE 5,5-P1,P4-TETRAPHOSPHATE PYROPHOSPHOHYDROLASE MUTT"/>
    <property type="match status" value="1"/>
</dbReference>
<dbReference type="Gene3D" id="3.90.79.10">
    <property type="entry name" value="Nucleoside Triphosphate Pyrophosphohydrolase"/>
    <property type="match status" value="1"/>
</dbReference>
<feature type="domain" description="Nudix hydrolase" evidence="2">
    <location>
        <begin position="14"/>
        <end position="149"/>
    </location>
</feature>
<dbReference type="eggNOG" id="COG1051">
    <property type="taxonomic scope" value="Bacteria"/>
</dbReference>
<keyword evidence="1 3" id="KW-0378">Hydrolase</keyword>
<accession>E3J1N2</accession>
<dbReference type="Proteomes" id="UP000002484">
    <property type="component" value="Chromosome"/>
</dbReference>
<dbReference type="InterPro" id="IPR051325">
    <property type="entry name" value="Nudix_hydrolase_domain"/>
</dbReference>
<evidence type="ECO:0000256" key="1">
    <source>
        <dbReference type="ARBA" id="ARBA00022801"/>
    </source>
</evidence>
<dbReference type="SUPFAM" id="SSF55811">
    <property type="entry name" value="Nudix"/>
    <property type="match status" value="1"/>
</dbReference>
<dbReference type="EMBL" id="CP002299">
    <property type="protein sequence ID" value="ADP81700.1"/>
    <property type="molecule type" value="Genomic_DNA"/>
</dbReference>
<evidence type="ECO:0000313" key="3">
    <source>
        <dbReference type="EMBL" id="ADP81700.1"/>
    </source>
</evidence>
<dbReference type="PANTHER" id="PTHR21340:SF0">
    <property type="entry name" value="BIS(5'-NUCLEOSYL)-TETRAPHOSPHATASE [ASYMMETRICAL]"/>
    <property type="match status" value="1"/>
</dbReference>
<dbReference type="InterPro" id="IPR020084">
    <property type="entry name" value="NUDIX_hydrolase_CS"/>
</dbReference>
<proteinExistence type="predicted"/>
<reference evidence="3 4" key="1">
    <citation type="submission" date="2010-10" db="EMBL/GenBank/DDBJ databases">
        <title>Complete sequence of Frankia sp. EuI1c.</title>
        <authorList>
            <consortium name="US DOE Joint Genome Institute"/>
            <person name="Lucas S."/>
            <person name="Copeland A."/>
            <person name="Lapidus A."/>
            <person name="Cheng J.-F."/>
            <person name="Bruce D."/>
            <person name="Goodwin L."/>
            <person name="Pitluck S."/>
            <person name="Chertkov O."/>
            <person name="Detter J.C."/>
            <person name="Han C."/>
            <person name="Tapia R."/>
            <person name="Land M."/>
            <person name="Hauser L."/>
            <person name="Jeffries C."/>
            <person name="Kyrpides N."/>
            <person name="Ivanova N."/>
            <person name="Mikhailova N."/>
            <person name="Beauchemin N."/>
            <person name="Sen A."/>
            <person name="Sur S.A."/>
            <person name="Gtari M."/>
            <person name="Wall L."/>
            <person name="Tisa L."/>
            <person name="Woyke T."/>
        </authorList>
    </citation>
    <scope>NUCLEOTIDE SEQUENCE [LARGE SCALE GENOMIC DNA]</scope>
    <source>
        <strain evidence="4">DSM 45817 / CECT 9037 / EuI1c</strain>
    </source>
</reference>
<dbReference type="STRING" id="298654.FraEuI1c_3693"/>
<dbReference type="Pfam" id="PF00293">
    <property type="entry name" value="NUDIX"/>
    <property type="match status" value="1"/>
</dbReference>